<feature type="domain" description="TsaA-like" evidence="3">
    <location>
        <begin position="7"/>
        <end position="137"/>
    </location>
</feature>
<dbReference type="InterPro" id="IPR040372">
    <property type="entry name" value="YaeB-like"/>
</dbReference>
<dbReference type="PANTHER" id="PTHR12818:SF0">
    <property type="entry name" value="TRNA (ADENINE(37)-N6)-METHYLTRANSFERASE"/>
    <property type="match status" value="1"/>
</dbReference>
<dbReference type="Proteomes" id="UP000215559">
    <property type="component" value="Unassembled WGS sequence"/>
</dbReference>
<dbReference type="GO" id="GO:0032259">
    <property type="term" value="P:methylation"/>
    <property type="evidence" value="ECO:0007669"/>
    <property type="project" value="UniProtKB-KW"/>
</dbReference>
<keyword evidence="4" id="KW-0808">Transferase</keyword>
<proteinExistence type="inferred from homology"/>
<evidence type="ECO:0000256" key="2">
    <source>
        <dbReference type="ARBA" id="ARBA00033753"/>
    </source>
</evidence>
<keyword evidence="4" id="KW-0489">Methyltransferase</keyword>
<accession>A0A235BSA8</accession>
<comment type="caution">
    <text evidence="4">The sequence shown here is derived from an EMBL/GenBank/DDBJ whole genome shotgun (WGS) entry which is preliminary data.</text>
</comment>
<evidence type="ECO:0000256" key="1">
    <source>
        <dbReference type="ARBA" id="ARBA00022691"/>
    </source>
</evidence>
<dbReference type="EMBL" id="NOZP01000116">
    <property type="protein sequence ID" value="OYD15218.1"/>
    <property type="molecule type" value="Genomic_DNA"/>
</dbReference>
<evidence type="ECO:0000313" key="4">
    <source>
        <dbReference type="EMBL" id="OYD15218.1"/>
    </source>
</evidence>
<dbReference type="InterPro" id="IPR036413">
    <property type="entry name" value="YaeB-like_sf"/>
</dbReference>
<gene>
    <name evidence="4" type="primary">tsaA</name>
    <name evidence="4" type="ORF">CH330_06335</name>
</gene>
<sequence>MFKSARVRPIGIIHTPFKELKGCPIQPFFSSAEGTVEVFPEFRAGLKGIGRFSHIVLVYYFDRSDREDLVASPYLERRKRGIFTIRSPHRPNHIGISVVQLVSHRNGRLKVKQVDMLDHTPLLDIKPYVPDFDARPKASSGWLAKRLVEVRGAKA</sequence>
<organism evidence="4 5">
    <name type="scientific">candidate division WOR-3 bacterium JGI_Cruoil_03_51_56</name>
    <dbReference type="NCBI Taxonomy" id="1973747"/>
    <lineage>
        <taxon>Bacteria</taxon>
        <taxon>Bacteria division WOR-3</taxon>
    </lineage>
</organism>
<reference evidence="4 5" key="1">
    <citation type="submission" date="2017-07" db="EMBL/GenBank/DDBJ databases">
        <title>Recovery of genomes from metagenomes via a dereplication, aggregation, and scoring strategy.</title>
        <authorList>
            <person name="Sieber C.M."/>
            <person name="Probst A.J."/>
            <person name="Sharrar A."/>
            <person name="Thomas B.C."/>
            <person name="Hess M."/>
            <person name="Tringe S.G."/>
            <person name="Banfield J.F."/>
        </authorList>
    </citation>
    <scope>NUCLEOTIDE SEQUENCE [LARGE SCALE GENOMIC DNA]</scope>
    <source>
        <strain evidence="4">JGI_Cruoil_03_51_56</strain>
    </source>
</reference>
<dbReference type="InterPro" id="IPR023370">
    <property type="entry name" value="TrmO-like_N"/>
</dbReference>
<dbReference type="AlphaFoldDB" id="A0A235BSA8"/>
<dbReference type="SUPFAM" id="SSF118196">
    <property type="entry name" value="YaeB-like"/>
    <property type="match status" value="1"/>
</dbReference>
<protein>
    <submittedName>
        <fullName evidence="4">tRNA (N6-threonylcarbamoyladenosine(37)-N6)-methyltransferase TrmO</fullName>
    </submittedName>
</protein>
<dbReference type="Gene3D" id="2.40.30.70">
    <property type="entry name" value="YaeB-like"/>
    <property type="match status" value="1"/>
</dbReference>
<evidence type="ECO:0000259" key="3">
    <source>
        <dbReference type="PROSITE" id="PS51668"/>
    </source>
</evidence>
<name>A0A235BSA8_UNCW3</name>
<keyword evidence="1" id="KW-0949">S-adenosyl-L-methionine</keyword>
<dbReference type="NCBIfam" id="TIGR00104">
    <property type="entry name" value="tRNA_TsaA"/>
    <property type="match status" value="1"/>
</dbReference>
<dbReference type="CDD" id="cd09281">
    <property type="entry name" value="UPF0066"/>
    <property type="match status" value="1"/>
</dbReference>
<evidence type="ECO:0000313" key="5">
    <source>
        <dbReference type="Proteomes" id="UP000215559"/>
    </source>
</evidence>
<comment type="similarity">
    <text evidence="2">Belongs to the tRNA methyltransferase O family.</text>
</comment>
<dbReference type="GO" id="GO:0008168">
    <property type="term" value="F:methyltransferase activity"/>
    <property type="evidence" value="ECO:0007669"/>
    <property type="project" value="UniProtKB-KW"/>
</dbReference>
<dbReference type="Pfam" id="PF01980">
    <property type="entry name" value="TrmO_N"/>
    <property type="match status" value="1"/>
</dbReference>
<dbReference type="InterPro" id="IPR036414">
    <property type="entry name" value="YaeB_N_sf"/>
</dbReference>
<dbReference type="PROSITE" id="PS51668">
    <property type="entry name" value="TSAA_2"/>
    <property type="match status" value="1"/>
</dbReference>
<dbReference type="PANTHER" id="PTHR12818">
    <property type="entry name" value="TRNA (ADENINE(37)-N6)-METHYLTRANSFERASE"/>
    <property type="match status" value="1"/>
</dbReference>